<feature type="transmembrane region" description="Helical" evidence="12">
    <location>
        <begin position="141"/>
        <end position="159"/>
    </location>
</feature>
<evidence type="ECO:0000256" key="7">
    <source>
        <dbReference type="ARBA" id="ARBA00023040"/>
    </source>
</evidence>
<accession>A0A3Q0FUN0</accession>
<comment type="similarity">
    <text evidence="11">Belongs to the G-protein coupled receptor 1 family.</text>
</comment>
<keyword evidence="10 11" id="KW-0807">Transducer</keyword>
<evidence type="ECO:0000256" key="8">
    <source>
        <dbReference type="ARBA" id="ARBA00023136"/>
    </source>
</evidence>
<evidence type="ECO:0000256" key="9">
    <source>
        <dbReference type="ARBA" id="ARBA00023170"/>
    </source>
</evidence>
<dbReference type="Gene3D" id="1.20.1070.10">
    <property type="entry name" value="Rhodopsin 7-helix transmembrane proteins"/>
    <property type="match status" value="1"/>
</dbReference>
<evidence type="ECO:0000256" key="11">
    <source>
        <dbReference type="RuleBase" id="RU000688"/>
    </source>
</evidence>
<organism evidence="14 15">
    <name type="scientific">Alligator sinensis</name>
    <name type="common">Chinese alligator</name>
    <dbReference type="NCBI Taxonomy" id="38654"/>
    <lineage>
        <taxon>Eukaryota</taxon>
        <taxon>Metazoa</taxon>
        <taxon>Chordata</taxon>
        <taxon>Craniata</taxon>
        <taxon>Vertebrata</taxon>
        <taxon>Euteleostomi</taxon>
        <taxon>Archelosauria</taxon>
        <taxon>Archosauria</taxon>
        <taxon>Crocodylia</taxon>
        <taxon>Alligatoridae</taxon>
        <taxon>Alligatorinae</taxon>
        <taxon>Alligator</taxon>
    </lineage>
</organism>
<dbReference type="CDD" id="cd15947">
    <property type="entry name" value="7tmA_OR2B-like"/>
    <property type="match status" value="1"/>
</dbReference>
<protein>
    <recommendedName>
        <fullName evidence="12">Olfactory receptor</fullName>
    </recommendedName>
</protein>
<dbReference type="GO" id="GO:0004930">
    <property type="term" value="F:G protein-coupled receptor activity"/>
    <property type="evidence" value="ECO:0007669"/>
    <property type="project" value="UniProtKB-KW"/>
</dbReference>
<feature type="transmembrane region" description="Helical" evidence="12">
    <location>
        <begin position="26"/>
        <end position="49"/>
    </location>
</feature>
<keyword evidence="7 11" id="KW-0297">G-protein coupled receptor</keyword>
<dbReference type="InterPro" id="IPR017452">
    <property type="entry name" value="GPCR_Rhodpsn_7TM"/>
</dbReference>
<feature type="domain" description="G-protein coupled receptors family 1 profile" evidence="13">
    <location>
        <begin position="42"/>
        <end position="291"/>
    </location>
</feature>
<proteinExistence type="inferred from homology"/>
<evidence type="ECO:0000256" key="3">
    <source>
        <dbReference type="ARBA" id="ARBA00022606"/>
    </source>
</evidence>
<reference evidence="15" key="1">
    <citation type="submission" date="2025-08" db="UniProtKB">
        <authorList>
            <consortium name="RefSeq"/>
        </authorList>
    </citation>
    <scope>IDENTIFICATION</scope>
</reference>
<dbReference type="KEGG" id="asn:102374128"/>
<evidence type="ECO:0000256" key="10">
    <source>
        <dbReference type="ARBA" id="ARBA00023224"/>
    </source>
</evidence>
<evidence type="ECO:0000259" key="13">
    <source>
        <dbReference type="PROSITE" id="PS50262"/>
    </source>
</evidence>
<dbReference type="SUPFAM" id="SSF81321">
    <property type="entry name" value="Family A G protein-coupled receptor-like"/>
    <property type="match status" value="1"/>
</dbReference>
<evidence type="ECO:0000256" key="1">
    <source>
        <dbReference type="ARBA" id="ARBA00004651"/>
    </source>
</evidence>
<feature type="transmembrane region" description="Helical" evidence="12">
    <location>
        <begin position="61"/>
        <end position="79"/>
    </location>
</feature>
<feature type="transmembrane region" description="Helical" evidence="12">
    <location>
        <begin position="206"/>
        <end position="227"/>
    </location>
</feature>
<dbReference type="InParanoid" id="A0A3Q0FUN0"/>
<dbReference type="Proteomes" id="UP000189705">
    <property type="component" value="Unplaced"/>
</dbReference>
<keyword evidence="5 12" id="KW-0552">Olfaction</keyword>
<dbReference type="Pfam" id="PF13853">
    <property type="entry name" value="7tm_4"/>
    <property type="match status" value="1"/>
</dbReference>
<dbReference type="FunFam" id="1.20.1070.10:FF:000005">
    <property type="entry name" value="Olfactory receptor"/>
    <property type="match status" value="1"/>
</dbReference>
<dbReference type="GeneID" id="102374128"/>
<keyword evidence="8 12" id="KW-0472">Membrane</keyword>
<evidence type="ECO:0000256" key="12">
    <source>
        <dbReference type="RuleBase" id="RU363047"/>
    </source>
</evidence>
<keyword evidence="6 12" id="KW-1133">Transmembrane helix</keyword>
<dbReference type="InterPro" id="IPR000725">
    <property type="entry name" value="Olfact_rcpt"/>
</dbReference>
<evidence type="ECO:0000256" key="5">
    <source>
        <dbReference type="ARBA" id="ARBA00022725"/>
    </source>
</evidence>
<dbReference type="RefSeq" id="XP_025050957.1">
    <property type="nucleotide sequence ID" value="XM_025195172.1"/>
</dbReference>
<evidence type="ECO:0000313" key="15">
    <source>
        <dbReference type="RefSeq" id="XP_025050957.1"/>
    </source>
</evidence>
<keyword evidence="4 11" id="KW-0812">Transmembrane</keyword>
<dbReference type="GO" id="GO:0005886">
    <property type="term" value="C:plasma membrane"/>
    <property type="evidence" value="ECO:0007669"/>
    <property type="project" value="UniProtKB-SubCell"/>
</dbReference>
<keyword evidence="3 12" id="KW-0716">Sensory transduction</keyword>
<dbReference type="PRINTS" id="PR00245">
    <property type="entry name" value="OLFACTORYR"/>
</dbReference>
<keyword evidence="9 11" id="KW-0675">Receptor</keyword>
<dbReference type="GO" id="GO:0004984">
    <property type="term" value="F:olfactory receptor activity"/>
    <property type="evidence" value="ECO:0007669"/>
    <property type="project" value="InterPro"/>
</dbReference>
<evidence type="ECO:0000256" key="2">
    <source>
        <dbReference type="ARBA" id="ARBA00022475"/>
    </source>
</evidence>
<sequence length="315" mass="34988">MCKHHSNSSQREFILLGLSDNPYLEMLFFMVFLISYVLTLLWSLAVIVVSQLDPSLQTPMYFFIINLSFLDLCSTTATVPQMMVNLQRSQKTISWTGCMAQLFISLGLGSTECVLLAAMAYDRYAAVCHPLRYTAIMSRSLCWLMAIASWFSGMTASFVQTCLTLRLPLCGHNHINDFFCEVPALLSLACADTSINEAGLLVGSAGILPVPLGLILVSYGYIGAAVLRIRSAEGRCKAFSTCTSHLAVVSIFFGTAIYTYLQPPSQHPQDQGKIVSLFYAFITPMVNPLIYTLRNKDVHRALRRALGKQCWMQQS</sequence>
<gene>
    <name evidence="15" type="primary">LOC102374128</name>
</gene>
<dbReference type="PROSITE" id="PS50262">
    <property type="entry name" value="G_PROTEIN_RECEP_F1_2"/>
    <property type="match status" value="1"/>
</dbReference>
<feature type="transmembrane region" description="Helical" evidence="12">
    <location>
        <begin position="239"/>
        <end position="261"/>
    </location>
</feature>
<feature type="transmembrane region" description="Helical" evidence="12">
    <location>
        <begin position="99"/>
        <end position="121"/>
    </location>
</feature>
<dbReference type="PANTHER" id="PTHR26453">
    <property type="entry name" value="OLFACTORY RECEPTOR"/>
    <property type="match status" value="1"/>
</dbReference>
<evidence type="ECO:0000313" key="14">
    <source>
        <dbReference type="Proteomes" id="UP000189705"/>
    </source>
</evidence>
<feature type="transmembrane region" description="Helical" evidence="12">
    <location>
        <begin position="273"/>
        <end position="293"/>
    </location>
</feature>
<dbReference type="PRINTS" id="PR00237">
    <property type="entry name" value="GPCRRHODOPSN"/>
</dbReference>
<name>A0A3Q0FUN0_ALLSI</name>
<dbReference type="PROSITE" id="PS00237">
    <property type="entry name" value="G_PROTEIN_RECEP_F1_1"/>
    <property type="match status" value="1"/>
</dbReference>
<dbReference type="AlphaFoldDB" id="A0A3Q0FUN0"/>
<keyword evidence="2 12" id="KW-1003">Cell membrane</keyword>
<dbReference type="InterPro" id="IPR000276">
    <property type="entry name" value="GPCR_Rhodpsn"/>
</dbReference>
<evidence type="ECO:0000256" key="6">
    <source>
        <dbReference type="ARBA" id="ARBA00022989"/>
    </source>
</evidence>
<comment type="subcellular location">
    <subcellularLocation>
        <location evidence="1 12">Cell membrane</location>
        <topology evidence="1 12">Multi-pass membrane protein</topology>
    </subcellularLocation>
</comment>
<keyword evidence="14" id="KW-1185">Reference proteome</keyword>
<evidence type="ECO:0000256" key="4">
    <source>
        <dbReference type="ARBA" id="ARBA00022692"/>
    </source>
</evidence>